<organism evidence="1">
    <name type="scientific">Nicotiana tabacum</name>
    <name type="common">Common tobacco</name>
    <dbReference type="NCBI Taxonomy" id="4097"/>
    <lineage>
        <taxon>Eukaryota</taxon>
        <taxon>Viridiplantae</taxon>
        <taxon>Streptophyta</taxon>
        <taxon>Embryophyta</taxon>
        <taxon>Tracheophyta</taxon>
        <taxon>Spermatophyta</taxon>
        <taxon>Magnoliopsida</taxon>
        <taxon>eudicotyledons</taxon>
        <taxon>Gunneridae</taxon>
        <taxon>Pentapetalae</taxon>
        <taxon>asterids</taxon>
        <taxon>lamiids</taxon>
        <taxon>Solanales</taxon>
        <taxon>Solanaceae</taxon>
        <taxon>Nicotianoideae</taxon>
        <taxon>Nicotianeae</taxon>
        <taxon>Nicotiana</taxon>
    </lineage>
</organism>
<evidence type="ECO:0000313" key="1">
    <source>
        <dbReference type="RefSeq" id="XP_016506828.1"/>
    </source>
</evidence>
<sequence length="266" mass="31870">MDDRINRQPVHQSETLDFQSCIEDIKVGQITKRGNRFSWSNKRDAEDKIYSHIDWAFGNDEWFKSYTDVEAMYMLPGCSDHSLILLDTEVVKTRVNRPYRMLNSVMNHQEYKTAVHTVWNQQIQGCAMYSIWSKLKQVQQATRHIHQEHSSAEKKLQKFREELAETQDKLNEDHFNRQEIHREKQLLQNIEKWEKIQEQVIRQRSRANWIQLGDSNTKYFHAYMKSRQARNKVSYILTENQQKLTDPKQIQQEFMQFFQNLLGTAA</sequence>
<reference evidence="1" key="1">
    <citation type="submission" date="2025-08" db="UniProtKB">
        <authorList>
            <consortium name="RefSeq"/>
        </authorList>
    </citation>
    <scope>IDENTIFICATION</scope>
</reference>
<accession>A0A1S4D0I7</accession>
<protein>
    <submittedName>
        <fullName evidence="1">Uncharacterized protein</fullName>
    </submittedName>
</protein>
<dbReference type="PANTHER" id="PTHR33710">
    <property type="entry name" value="BNAC02G09200D PROTEIN"/>
    <property type="match status" value="1"/>
</dbReference>
<dbReference type="OrthoDB" id="1113332at2759"/>
<gene>
    <name evidence="1" type="primary">LOC107824548</name>
</gene>
<proteinExistence type="predicted"/>
<dbReference type="AlphaFoldDB" id="A0A1S4D0I7"/>
<dbReference type="PANTHER" id="PTHR33710:SF88">
    <property type="entry name" value="ENDONUCLEASE_EXONUCLEASE_PHOSPHATASE DOMAIN-CONTAINING PROTEIN"/>
    <property type="match status" value="1"/>
</dbReference>
<dbReference type="OMA" id="EYWETIN"/>
<dbReference type="RefSeq" id="XP_016506828.1">
    <property type="nucleotide sequence ID" value="XM_016651342.1"/>
</dbReference>
<dbReference type="STRING" id="4097.A0A1S4D0I7"/>
<dbReference type="KEGG" id="nta:107824548"/>
<name>A0A1S4D0I7_TOBAC</name>
<dbReference type="PaxDb" id="4097-A0A1S4D0I7"/>